<reference evidence="2 3" key="2">
    <citation type="submission" date="2018-11" db="EMBL/GenBank/DDBJ databases">
        <authorList>
            <consortium name="Pathogen Informatics"/>
        </authorList>
    </citation>
    <scope>NUCLEOTIDE SEQUENCE [LARGE SCALE GENOMIC DNA]</scope>
    <source>
        <strain evidence="2 3">Egypt</strain>
    </source>
</reference>
<dbReference type="SUPFAM" id="SSF53098">
    <property type="entry name" value="Ribonuclease H-like"/>
    <property type="match status" value="1"/>
</dbReference>
<gene>
    <name evidence="2" type="ORF">ECPE_LOCUS18086</name>
</gene>
<feature type="region of interest" description="Disordered" evidence="1">
    <location>
        <begin position="136"/>
        <end position="167"/>
    </location>
</feature>
<evidence type="ECO:0000313" key="3">
    <source>
        <dbReference type="Proteomes" id="UP000272942"/>
    </source>
</evidence>
<dbReference type="Gene3D" id="3.30.420.10">
    <property type="entry name" value="Ribonuclease H-like superfamily/Ribonuclease H"/>
    <property type="match status" value="1"/>
</dbReference>
<evidence type="ECO:0000313" key="2">
    <source>
        <dbReference type="EMBL" id="VDP95556.1"/>
    </source>
</evidence>
<evidence type="ECO:0000256" key="1">
    <source>
        <dbReference type="SAM" id="MobiDB-lite"/>
    </source>
</evidence>
<dbReference type="WBParaSite" id="ECPE_0001813501-mRNA-1">
    <property type="protein sequence ID" value="ECPE_0001813501-mRNA-1"/>
    <property type="gene ID" value="ECPE_0001813501"/>
</dbReference>
<keyword evidence="3" id="KW-1185">Reference proteome</keyword>
<reference evidence="4" key="1">
    <citation type="submission" date="2016-06" db="UniProtKB">
        <authorList>
            <consortium name="WormBaseParasite"/>
        </authorList>
    </citation>
    <scope>IDENTIFICATION</scope>
</reference>
<evidence type="ECO:0000313" key="4">
    <source>
        <dbReference type="WBParaSite" id="ECPE_0001813501-mRNA-1"/>
    </source>
</evidence>
<dbReference type="GO" id="GO:0003676">
    <property type="term" value="F:nucleic acid binding"/>
    <property type="evidence" value="ECO:0007669"/>
    <property type="project" value="InterPro"/>
</dbReference>
<accession>A0A183BFV1</accession>
<dbReference type="AlphaFoldDB" id="A0A183BFV1"/>
<dbReference type="EMBL" id="UZAN01074433">
    <property type="protein sequence ID" value="VDP95556.1"/>
    <property type="molecule type" value="Genomic_DNA"/>
</dbReference>
<organism evidence="4">
    <name type="scientific">Echinostoma caproni</name>
    <dbReference type="NCBI Taxonomy" id="27848"/>
    <lineage>
        <taxon>Eukaryota</taxon>
        <taxon>Metazoa</taxon>
        <taxon>Spiralia</taxon>
        <taxon>Lophotrochozoa</taxon>
        <taxon>Platyhelminthes</taxon>
        <taxon>Trematoda</taxon>
        <taxon>Digenea</taxon>
        <taxon>Plagiorchiida</taxon>
        <taxon>Echinostomata</taxon>
        <taxon>Echinostomatoidea</taxon>
        <taxon>Echinostomatidae</taxon>
        <taxon>Echinostoma</taxon>
    </lineage>
</organism>
<proteinExistence type="predicted"/>
<dbReference type="OrthoDB" id="7758825at2759"/>
<protein>
    <submittedName>
        <fullName evidence="4">Integrase catalytic domain-containing protein</fullName>
    </submittedName>
</protein>
<dbReference type="Proteomes" id="UP000272942">
    <property type="component" value="Unassembled WGS sequence"/>
</dbReference>
<dbReference type="InterPro" id="IPR012337">
    <property type="entry name" value="RNaseH-like_sf"/>
</dbReference>
<sequence>MDSIDCRHFRTAPGHSCSNGAAENLIKTVTSAIASAKPKTLHELETLMDNFLLQYQNATHTTTKESPAKLFESRHLRSSLQCHDSSDVVHFRGNDLRPASGTVTRQMGQVMLEITDFHDATVHKRHEDQIHLKLSTDQRHQETSEEDSQLHTPLTQPKEPHQSDVQN</sequence>
<dbReference type="InterPro" id="IPR036397">
    <property type="entry name" value="RNaseH_sf"/>
</dbReference>
<feature type="compositionally biased region" description="Basic and acidic residues" evidence="1">
    <location>
        <begin position="158"/>
        <end position="167"/>
    </location>
</feature>
<name>A0A183BFV1_9TREM</name>